<feature type="compositionally biased region" description="Polar residues" evidence="1">
    <location>
        <begin position="123"/>
        <end position="138"/>
    </location>
</feature>
<feature type="region of interest" description="Disordered" evidence="1">
    <location>
        <begin position="698"/>
        <end position="720"/>
    </location>
</feature>
<evidence type="ECO:0000313" key="3">
    <source>
        <dbReference type="Proteomes" id="UP001168972"/>
    </source>
</evidence>
<dbReference type="Proteomes" id="UP001168972">
    <property type="component" value="Unassembled WGS sequence"/>
</dbReference>
<feature type="compositionally biased region" description="Basic and acidic residues" evidence="1">
    <location>
        <begin position="596"/>
        <end position="613"/>
    </location>
</feature>
<accession>A0AA39FFV8</accession>
<gene>
    <name evidence="2" type="ORF">PV327_002538</name>
</gene>
<reference evidence="2" key="2">
    <citation type="submission" date="2023-03" db="EMBL/GenBank/DDBJ databases">
        <authorList>
            <person name="Inwood S.N."/>
            <person name="Skelly J.G."/>
            <person name="Guhlin J."/>
            <person name="Harrop T.W.R."/>
            <person name="Goldson S.G."/>
            <person name="Dearden P.K."/>
        </authorList>
    </citation>
    <scope>NUCLEOTIDE SEQUENCE</scope>
    <source>
        <strain evidence="2">Lincoln</strain>
        <tissue evidence="2">Whole body</tissue>
    </source>
</reference>
<feature type="region of interest" description="Disordered" evidence="1">
    <location>
        <begin position="364"/>
        <end position="433"/>
    </location>
</feature>
<proteinExistence type="predicted"/>
<dbReference type="EMBL" id="JAQQBR010001831">
    <property type="protein sequence ID" value="KAK0168768.1"/>
    <property type="molecule type" value="Genomic_DNA"/>
</dbReference>
<feature type="region of interest" description="Disordered" evidence="1">
    <location>
        <begin position="123"/>
        <end position="145"/>
    </location>
</feature>
<feature type="compositionally biased region" description="Polar residues" evidence="1">
    <location>
        <begin position="1024"/>
        <end position="1033"/>
    </location>
</feature>
<feature type="compositionally biased region" description="Polar residues" evidence="1">
    <location>
        <begin position="614"/>
        <end position="624"/>
    </location>
</feature>
<feature type="region of interest" description="Disordered" evidence="1">
    <location>
        <begin position="255"/>
        <end position="299"/>
    </location>
</feature>
<feature type="compositionally biased region" description="Low complexity" evidence="1">
    <location>
        <begin position="258"/>
        <end position="298"/>
    </location>
</feature>
<protein>
    <submittedName>
        <fullName evidence="2">Uncharacterized protein</fullName>
    </submittedName>
</protein>
<sequence length="1033" mass="114679">MAALIKVTSFNVERRIFGMLKLRKETPGIQGGDHDDLEVLNKEFEKSEPENPVIASTTSNPCVWHRRRTAEQSDRSSSRDHFDILGDGNKASRRCPDSGPRATRMPTDDDYGRRERLLLHQHPGSQCGASAPTSLPGNSSGISSSQCASSIAVSGANSITQSDCYHKQRQQQSESRAPSSTTIIQERYSTTGGNTGGSSDRIQTNETNDYGVRVSMEKYEKQSAKQHLDEVSIDGDQSRSISSCCERYGMSHSHERFSQSSGCTSTSQSNHSYPRQQQQQQQQQPQQQQQQQSQMSQSGIVQYSRYNEATSSTSVEQRLPIQSSDCFQHIDHFQNDKNIGLPSKTTVVNEYANSGILALSSGKQFSQETFPSPPSPAPTNDHFVPPPPLSPSQSEKYASTPSLAGYSSNDRIMPPSSPCTRDRYGTAPASPMSKDRFMSADRLLAVDISSINHTNHDVKDQQQRYGTSTERLLANGSPVLGTLQRDSVSLFQSPSANKDLSRYTLSSELLVTSSPIHAPVPERFASKTNDRFISNSPIHDRYHRSESIHHDRFSTIASCERYLANSPNPDATHQRYSSTERVLNGTAETGQSRRYSSSERGVECQKYSERNDRCSNSSSPTPNDYTCRYSGFQDVSDRSRYSSDRFSDITLQRYTQSRTNDRFGDRYFANSSPTHDTRINSEINKYTSASSTERLLVSSSPSSSENSRYHNIYSTSGQNSNDCYIQSSSTPENNGTLRAYQNQTATKNDKFIQVSKSANNYGRYQLSNHDRYERASQERVYGIERYGTTANSGDRYQGSEQRYHGNPERYSPGRGVGEKYLSLPKPKDTYSTGRIASSCSPVDTGNEGRSYGTSVSGVGSYVPPNAHTPVERYVPQPPPEVLYPERYVDRYVPPVAHTPTDRYVPTADPGDPYMRRDLGFHHHYRLPPPGYLYHQSHFRFRGFAYASPGRLGGSPGSSSSSSSTSVQREFSTSPLLRPKVRASAIEFTSTSRSNQSCCGDGTGGQRNSCCQVRRSLPPGALPTIPTNHSAHSS</sequence>
<comment type="caution">
    <text evidence="2">The sequence shown here is derived from an EMBL/GenBank/DDBJ whole genome shotgun (WGS) entry which is preliminary data.</text>
</comment>
<feature type="compositionally biased region" description="Polar residues" evidence="1">
    <location>
        <begin position="829"/>
        <end position="843"/>
    </location>
</feature>
<evidence type="ECO:0000256" key="1">
    <source>
        <dbReference type="SAM" id="MobiDB-lite"/>
    </source>
</evidence>
<reference evidence="2" key="1">
    <citation type="journal article" date="2023" name="bioRxiv">
        <title>Scaffold-level genome assemblies of two parasitoid biocontrol wasps reveal the parthenogenesis mechanism and an associated novel virus.</title>
        <authorList>
            <person name="Inwood S."/>
            <person name="Skelly J."/>
            <person name="Guhlin J."/>
            <person name="Harrop T."/>
            <person name="Goldson S."/>
            <person name="Dearden P."/>
        </authorList>
    </citation>
    <scope>NUCLEOTIDE SEQUENCE</scope>
    <source>
        <strain evidence="2">Lincoln</strain>
        <tissue evidence="2">Whole body</tissue>
    </source>
</reference>
<feature type="non-terminal residue" evidence="2">
    <location>
        <position position="1"/>
    </location>
</feature>
<feature type="compositionally biased region" description="Basic and acidic residues" evidence="1">
    <location>
        <begin position="69"/>
        <end position="84"/>
    </location>
</feature>
<feature type="compositionally biased region" description="Polar residues" evidence="1">
    <location>
        <begin position="391"/>
        <end position="410"/>
    </location>
</feature>
<feature type="compositionally biased region" description="Low complexity" evidence="1">
    <location>
        <begin position="956"/>
        <end position="965"/>
    </location>
</feature>
<keyword evidence="3" id="KW-1185">Reference proteome</keyword>
<organism evidence="2 3">
    <name type="scientific">Microctonus hyperodae</name>
    <name type="common">Parasitoid wasp</name>
    <dbReference type="NCBI Taxonomy" id="165561"/>
    <lineage>
        <taxon>Eukaryota</taxon>
        <taxon>Metazoa</taxon>
        <taxon>Ecdysozoa</taxon>
        <taxon>Arthropoda</taxon>
        <taxon>Hexapoda</taxon>
        <taxon>Insecta</taxon>
        <taxon>Pterygota</taxon>
        <taxon>Neoptera</taxon>
        <taxon>Endopterygota</taxon>
        <taxon>Hymenoptera</taxon>
        <taxon>Apocrita</taxon>
        <taxon>Ichneumonoidea</taxon>
        <taxon>Braconidae</taxon>
        <taxon>Euphorinae</taxon>
        <taxon>Microctonus</taxon>
    </lineage>
</organism>
<feature type="region of interest" description="Disordered" evidence="1">
    <location>
        <begin position="949"/>
        <end position="975"/>
    </location>
</feature>
<evidence type="ECO:0000313" key="2">
    <source>
        <dbReference type="EMBL" id="KAK0168768.1"/>
    </source>
</evidence>
<feature type="region of interest" description="Disordered" evidence="1">
    <location>
        <begin position="991"/>
        <end position="1033"/>
    </location>
</feature>
<dbReference type="AlphaFoldDB" id="A0AA39FFV8"/>
<feature type="region of interest" description="Disordered" evidence="1">
    <location>
        <begin position="66"/>
        <end position="110"/>
    </location>
</feature>
<feature type="compositionally biased region" description="Polar residues" evidence="1">
    <location>
        <begin position="788"/>
        <end position="800"/>
    </location>
</feature>
<feature type="region of interest" description="Disordered" evidence="1">
    <location>
        <begin position="788"/>
        <end position="854"/>
    </location>
</feature>
<feature type="region of interest" description="Disordered" evidence="1">
    <location>
        <begin position="163"/>
        <end position="208"/>
    </location>
</feature>
<feature type="region of interest" description="Disordered" evidence="1">
    <location>
        <begin position="564"/>
        <end position="627"/>
    </location>
</feature>
<feature type="compositionally biased region" description="Polar residues" evidence="1">
    <location>
        <begin position="170"/>
        <end position="188"/>
    </location>
</feature>
<feature type="compositionally biased region" description="Polar residues" evidence="1">
    <location>
        <begin position="565"/>
        <end position="595"/>
    </location>
</feature>
<name>A0AA39FFV8_MICHY</name>